<dbReference type="AlphaFoldDB" id="A0A077LTI5"/>
<reference evidence="2 3" key="1">
    <citation type="journal article" date="2013" name="ISME J.">
        <title>A metabolic model for members of the genus Tetrasphaera involved in enhanced biological phosphorus removal.</title>
        <authorList>
            <person name="Kristiansen R."/>
            <person name="Nguyen H.T.T."/>
            <person name="Saunders A.M."/>
            <person name="Nielsen J.L."/>
            <person name="Wimmer R."/>
            <person name="Le V.Q."/>
            <person name="McIlroy S.J."/>
            <person name="Petrovski S."/>
            <person name="Seviour R.J."/>
            <person name="Calteau A."/>
            <person name="Nielsen K.L."/>
            <person name="Nielsen P.H."/>
        </authorList>
    </citation>
    <scope>NUCLEOTIDE SEQUENCE [LARGE SCALE GENOMIC DNA]</scope>
    <source>
        <strain evidence="2 3">T1-X7</strain>
    </source>
</reference>
<organism evidence="2 3">
    <name type="scientific">Nostocoides japonicum T1-X7</name>
    <dbReference type="NCBI Taxonomy" id="1194083"/>
    <lineage>
        <taxon>Bacteria</taxon>
        <taxon>Bacillati</taxon>
        <taxon>Actinomycetota</taxon>
        <taxon>Actinomycetes</taxon>
        <taxon>Micrococcales</taxon>
        <taxon>Intrasporangiaceae</taxon>
        <taxon>Nostocoides</taxon>
    </lineage>
</organism>
<gene>
    <name evidence="2" type="ORF">BN12_1310002</name>
</gene>
<dbReference type="STRING" id="1194083.BN12_1310002"/>
<accession>A0A077LTI5</accession>
<sequence length="107" mass="11594">MWGGVRAALSDEVRGGRSHAPSHRPKKSTSARDRIRRPPSGLMVSLNLDHDSPRSVEVSSDAPPVTPYLDRRTNPRVEVSSDAPPVTPYLDRRTNPGVEVSSDSPAA</sequence>
<proteinExistence type="predicted"/>
<feature type="compositionally biased region" description="Basic residues" evidence="1">
    <location>
        <begin position="16"/>
        <end position="37"/>
    </location>
</feature>
<protein>
    <submittedName>
        <fullName evidence="2">Uncharacterized protein</fullName>
    </submittedName>
</protein>
<evidence type="ECO:0000313" key="2">
    <source>
        <dbReference type="EMBL" id="CCH76541.1"/>
    </source>
</evidence>
<keyword evidence="3" id="KW-1185">Reference proteome</keyword>
<evidence type="ECO:0000313" key="3">
    <source>
        <dbReference type="Proteomes" id="UP000035721"/>
    </source>
</evidence>
<comment type="caution">
    <text evidence="2">The sequence shown here is derived from an EMBL/GenBank/DDBJ whole genome shotgun (WGS) entry which is preliminary data.</text>
</comment>
<dbReference type="Proteomes" id="UP000035721">
    <property type="component" value="Unassembled WGS sequence"/>
</dbReference>
<dbReference type="EMBL" id="CAJB01000037">
    <property type="protein sequence ID" value="CCH76541.1"/>
    <property type="molecule type" value="Genomic_DNA"/>
</dbReference>
<feature type="region of interest" description="Disordered" evidence="1">
    <location>
        <begin position="1"/>
        <end position="107"/>
    </location>
</feature>
<name>A0A077LTI5_9MICO</name>
<evidence type="ECO:0000256" key="1">
    <source>
        <dbReference type="SAM" id="MobiDB-lite"/>
    </source>
</evidence>